<keyword evidence="2" id="KW-1185">Reference proteome</keyword>
<gene>
    <name evidence="1" type="ORF">BO66DRAFT_470542</name>
</gene>
<sequence length="447" mass="50874">MTQESRKPKQSAETPPTKVSSRRALLYAQELNNPSINPPPLSLTITQKRRTSPRQEYTIPPLELPPSSIPFVTRPWCAINGGKGTPLPRQPRTEGQSLLWTVPFGYRPEDGAFTVTDALLQTHLTRLYAQIQRFRERYSCSPAEITQLAPMKKKAIVQHLGSFCRCTDWPSINKMLSARSYERFLHKLLETVLVKQCFEKVISNPFFHVTPSVAVGDAGCSSWSFGAELRGLYEMLLRVNRAKAHEWRQTLTHLLQADYHGGSDDWRVAFAASESLETACQSFALSMLEECEAFRVLLRDLGDSEGSDERCRDLVEIFRLAAELSVGFAASKDGFVFHLDVERVPHTVALMRERALTKSGAWRGVDAFKDRRPVLVRHPLIERSVLVGGAQVSDRGRCREEWRKANEHSFDSEEELDRRLDWHMPMFGLGDSHLTPVYHGDYLFMKE</sequence>
<dbReference type="Proteomes" id="UP000249661">
    <property type="component" value="Unassembled WGS sequence"/>
</dbReference>
<protein>
    <submittedName>
        <fullName evidence="1">Uncharacterized protein</fullName>
    </submittedName>
</protein>
<evidence type="ECO:0000313" key="2">
    <source>
        <dbReference type="Proteomes" id="UP000249661"/>
    </source>
</evidence>
<reference evidence="1" key="1">
    <citation type="submission" date="2018-02" db="EMBL/GenBank/DDBJ databases">
        <title>The genomes of Aspergillus section Nigri reveals drivers in fungal speciation.</title>
        <authorList>
            <consortium name="DOE Joint Genome Institute"/>
            <person name="Vesth T.C."/>
            <person name="Nybo J."/>
            <person name="Theobald S."/>
            <person name="Brandl J."/>
            <person name="Frisvad J.C."/>
            <person name="Nielsen K.F."/>
            <person name="Lyhne E.K."/>
            <person name="Kogle M.E."/>
            <person name="Kuo A."/>
            <person name="Riley R."/>
            <person name="Clum A."/>
            <person name="Nolan M."/>
            <person name="Lipzen A."/>
            <person name="Salamov A."/>
            <person name="Henrissat B."/>
            <person name="Wiebenga A."/>
            <person name="De vries R.P."/>
            <person name="Grigoriev I.V."/>
            <person name="Mortensen U.H."/>
            <person name="Andersen M.R."/>
            <person name="Baker S.E."/>
        </authorList>
    </citation>
    <scope>NUCLEOTIDE SEQUENCE</scope>
    <source>
        <strain evidence="1">CBS 121060</strain>
    </source>
</reference>
<name>A0ACD1HCX1_9EURO</name>
<organism evidence="1 2">
    <name type="scientific">Aspergillus aculeatinus CBS 121060</name>
    <dbReference type="NCBI Taxonomy" id="1448322"/>
    <lineage>
        <taxon>Eukaryota</taxon>
        <taxon>Fungi</taxon>
        <taxon>Dikarya</taxon>
        <taxon>Ascomycota</taxon>
        <taxon>Pezizomycotina</taxon>
        <taxon>Eurotiomycetes</taxon>
        <taxon>Eurotiomycetidae</taxon>
        <taxon>Eurotiales</taxon>
        <taxon>Aspergillaceae</taxon>
        <taxon>Aspergillus</taxon>
        <taxon>Aspergillus subgen. Circumdati</taxon>
    </lineage>
</organism>
<evidence type="ECO:0000313" key="1">
    <source>
        <dbReference type="EMBL" id="RAH71389.1"/>
    </source>
</evidence>
<dbReference type="EMBL" id="KZ824949">
    <property type="protein sequence ID" value="RAH71389.1"/>
    <property type="molecule type" value="Genomic_DNA"/>
</dbReference>
<proteinExistence type="predicted"/>
<accession>A0ACD1HCX1</accession>